<reference evidence="1 2" key="1">
    <citation type="submission" date="2014-04" db="EMBL/GenBank/DDBJ databases">
        <authorList>
            <consortium name="DOE Joint Genome Institute"/>
            <person name="Kuo A."/>
            <person name="Kohler A."/>
            <person name="Nagy L.G."/>
            <person name="Floudas D."/>
            <person name="Copeland A."/>
            <person name="Barry K.W."/>
            <person name="Cichocki N."/>
            <person name="Veneault-Fourrey C."/>
            <person name="LaButti K."/>
            <person name="Lindquist E.A."/>
            <person name="Lipzen A."/>
            <person name="Lundell T."/>
            <person name="Morin E."/>
            <person name="Murat C."/>
            <person name="Sun H."/>
            <person name="Tunlid A."/>
            <person name="Henrissat B."/>
            <person name="Grigoriev I.V."/>
            <person name="Hibbett D.S."/>
            <person name="Martin F."/>
            <person name="Nordberg H.P."/>
            <person name="Cantor M.N."/>
            <person name="Hua S.X."/>
        </authorList>
    </citation>
    <scope>NUCLEOTIDE SEQUENCE [LARGE SCALE GENOMIC DNA]</scope>
    <source>
        <strain evidence="1 2">Foug A</strain>
    </source>
</reference>
<evidence type="ECO:0000313" key="1">
    <source>
        <dbReference type="EMBL" id="KIM59385.1"/>
    </source>
</evidence>
<gene>
    <name evidence="1" type="ORF">SCLCIDRAFT_1019904</name>
</gene>
<sequence>MYLSCRLPSHRVVALLSTFPFPSLVLFPCSLSLPNLVSFLTRAVSSFHPFFVFAARIQSFQSIIFCAEPRAVRSLEQLLVEVTQKACSSILSLLCRRRRLTGPYGRFEGYVGGSDSTDDRSILALLELHWRVPRHIYVGVSNADPFPYTSRPGVLGFMCNRWVVFSTSCDTF</sequence>
<reference evidence="2" key="2">
    <citation type="submission" date="2015-01" db="EMBL/GenBank/DDBJ databases">
        <title>Evolutionary Origins and Diversification of the Mycorrhizal Mutualists.</title>
        <authorList>
            <consortium name="DOE Joint Genome Institute"/>
            <consortium name="Mycorrhizal Genomics Consortium"/>
            <person name="Kohler A."/>
            <person name="Kuo A."/>
            <person name="Nagy L.G."/>
            <person name="Floudas D."/>
            <person name="Copeland A."/>
            <person name="Barry K.W."/>
            <person name="Cichocki N."/>
            <person name="Veneault-Fourrey C."/>
            <person name="LaButti K."/>
            <person name="Lindquist E.A."/>
            <person name="Lipzen A."/>
            <person name="Lundell T."/>
            <person name="Morin E."/>
            <person name="Murat C."/>
            <person name="Riley R."/>
            <person name="Ohm R."/>
            <person name="Sun H."/>
            <person name="Tunlid A."/>
            <person name="Henrissat B."/>
            <person name="Grigoriev I.V."/>
            <person name="Hibbett D.S."/>
            <person name="Martin F."/>
        </authorList>
    </citation>
    <scope>NUCLEOTIDE SEQUENCE [LARGE SCALE GENOMIC DNA]</scope>
    <source>
        <strain evidence="2">Foug A</strain>
    </source>
</reference>
<proteinExistence type="predicted"/>
<protein>
    <submittedName>
        <fullName evidence="1">Uncharacterized protein</fullName>
    </submittedName>
</protein>
<accession>A0A0C3DF89</accession>
<dbReference type="Proteomes" id="UP000053989">
    <property type="component" value="Unassembled WGS sequence"/>
</dbReference>
<dbReference type="AlphaFoldDB" id="A0A0C3DF89"/>
<organism evidence="1 2">
    <name type="scientific">Scleroderma citrinum Foug A</name>
    <dbReference type="NCBI Taxonomy" id="1036808"/>
    <lineage>
        <taxon>Eukaryota</taxon>
        <taxon>Fungi</taxon>
        <taxon>Dikarya</taxon>
        <taxon>Basidiomycota</taxon>
        <taxon>Agaricomycotina</taxon>
        <taxon>Agaricomycetes</taxon>
        <taxon>Agaricomycetidae</taxon>
        <taxon>Boletales</taxon>
        <taxon>Sclerodermatineae</taxon>
        <taxon>Sclerodermataceae</taxon>
        <taxon>Scleroderma</taxon>
    </lineage>
</organism>
<evidence type="ECO:0000313" key="2">
    <source>
        <dbReference type="Proteomes" id="UP000053989"/>
    </source>
</evidence>
<name>A0A0C3DF89_9AGAM</name>
<keyword evidence="2" id="KW-1185">Reference proteome</keyword>
<dbReference type="EMBL" id="KN822074">
    <property type="protein sequence ID" value="KIM59385.1"/>
    <property type="molecule type" value="Genomic_DNA"/>
</dbReference>
<dbReference type="HOGENOM" id="CLU_1556184_0_0_1"/>
<dbReference type="InParanoid" id="A0A0C3DF89"/>